<name>A0AAV5HJY4_9ROSI</name>
<feature type="compositionally biased region" description="Pro residues" evidence="2">
    <location>
        <begin position="363"/>
        <end position="393"/>
    </location>
</feature>
<evidence type="ECO:0000313" key="5">
    <source>
        <dbReference type="Proteomes" id="UP001054252"/>
    </source>
</evidence>
<keyword evidence="1" id="KW-0040">ANK repeat</keyword>
<dbReference type="Proteomes" id="UP001054252">
    <property type="component" value="Unassembled WGS sequence"/>
</dbReference>
<evidence type="ECO:0000256" key="1">
    <source>
        <dbReference type="PROSITE-ProRule" id="PRU00023"/>
    </source>
</evidence>
<gene>
    <name evidence="4" type="ORF">SLEP1_g1531</name>
</gene>
<dbReference type="PROSITE" id="PS50088">
    <property type="entry name" value="ANK_REPEAT"/>
    <property type="match status" value="1"/>
</dbReference>
<dbReference type="PANTHER" id="PTHR24128">
    <property type="entry name" value="HOMEOBOX PROTEIN WARIAI"/>
    <property type="match status" value="1"/>
</dbReference>
<comment type="caution">
    <text evidence="4">The sequence shown here is derived from an EMBL/GenBank/DDBJ whole genome shotgun (WGS) entry which is preliminary data.</text>
</comment>
<dbReference type="PANTHER" id="PTHR24128:SF24">
    <property type="entry name" value="ANKYRIN REPEAT PROTEIN"/>
    <property type="match status" value="1"/>
</dbReference>
<organism evidence="4 5">
    <name type="scientific">Rubroshorea leprosula</name>
    <dbReference type="NCBI Taxonomy" id="152421"/>
    <lineage>
        <taxon>Eukaryota</taxon>
        <taxon>Viridiplantae</taxon>
        <taxon>Streptophyta</taxon>
        <taxon>Embryophyta</taxon>
        <taxon>Tracheophyta</taxon>
        <taxon>Spermatophyta</taxon>
        <taxon>Magnoliopsida</taxon>
        <taxon>eudicotyledons</taxon>
        <taxon>Gunneridae</taxon>
        <taxon>Pentapetalae</taxon>
        <taxon>rosids</taxon>
        <taxon>malvids</taxon>
        <taxon>Malvales</taxon>
        <taxon>Dipterocarpaceae</taxon>
        <taxon>Rubroshorea</taxon>
    </lineage>
</organism>
<dbReference type="InterPro" id="IPR002110">
    <property type="entry name" value="Ankyrin_rpt"/>
</dbReference>
<dbReference type="AlphaFoldDB" id="A0AAV5HJY4"/>
<dbReference type="SMART" id="SM00248">
    <property type="entry name" value="ANK"/>
    <property type="match status" value="5"/>
</dbReference>
<dbReference type="InterPro" id="IPR036770">
    <property type="entry name" value="Ankyrin_rpt-contain_sf"/>
</dbReference>
<reference evidence="4 5" key="1">
    <citation type="journal article" date="2021" name="Commun. Biol.">
        <title>The genome of Shorea leprosula (Dipterocarpaceae) highlights the ecological relevance of drought in aseasonal tropical rainforests.</title>
        <authorList>
            <person name="Ng K.K.S."/>
            <person name="Kobayashi M.J."/>
            <person name="Fawcett J.A."/>
            <person name="Hatakeyama M."/>
            <person name="Paape T."/>
            <person name="Ng C.H."/>
            <person name="Ang C.C."/>
            <person name="Tnah L.H."/>
            <person name="Lee C.T."/>
            <person name="Nishiyama T."/>
            <person name="Sese J."/>
            <person name="O'Brien M.J."/>
            <person name="Copetti D."/>
            <person name="Mohd Noor M.I."/>
            <person name="Ong R.C."/>
            <person name="Putra M."/>
            <person name="Sireger I.Z."/>
            <person name="Indrioko S."/>
            <person name="Kosugi Y."/>
            <person name="Izuno A."/>
            <person name="Isagi Y."/>
            <person name="Lee S.L."/>
            <person name="Shimizu K.K."/>
        </authorList>
    </citation>
    <scope>NUCLEOTIDE SEQUENCE [LARGE SCALE GENOMIC DNA]</scope>
    <source>
        <strain evidence="4">214</strain>
    </source>
</reference>
<sequence length="405" mass="44260">MDERMRDVAEAGDIEALYALIQENSFVLDNIDTFPFVDTPLHIAASKGHIDFAMEMMNLKPSYARKLDPAGRSPMHLALLNCQTHVVHELLKVDKDLVRVKGRSSWTPLHYAVEKGNLDLIAEFLEACPECITDVTIQGQNAIHIAISNNNFETLELLVCWLEKITHKDADIWNKQVLNGIDREGNTVLHIATSINHPQMVGLLLECKMISKNEVNLNGHSALDMLSGQVNNSEAANILRQAGCLEAKRIPARQTLAESLRTRMSWSQKLRRTMVRQNNMISSDMRNAMLVVAVLILTATYQTCLTPPGGVWQGNLGDPVPSPSSAPSTPSRVFDTPPPPPTSGVFPSSPSPSDLPSGKAITPTPPPTSGVFRNPPPSEAVTPPPPLITPSPPTASGVYRDPPFD</sequence>
<accession>A0AAV5HJY4</accession>
<proteinExistence type="predicted"/>
<feature type="compositionally biased region" description="Low complexity" evidence="2">
    <location>
        <begin position="323"/>
        <end position="335"/>
    </location>
</feature>
<dbReference type="InterPro" id="IPR026961">
    <property type="entry name" value="PGG_dom"/>
</dbReference>
<evidence type="ECO:0000256" key="2">
    <source>
        <dbReference type="SAM" id="MobiDB-lite"/>
    </source>
</evidence>
<keyword evidence="5" id="KW-1185">Reference proteome</keyword>
<feature type="repeat" description="ANK" evidence="1">
    <location>
        <begin position="104"/>
        <end position="125"/>
    </location>
</feature>
<dbReference type="EMBL" id="BPVZ01000001">
    <property type="protein sequence ID" value="GKU87080.1"/>
    <property type="molecule type" value="Genomic_DNA"/>
</dbReference>
<dbReference type="Pfam" id="PF00023">
    <property type="entry name" value="Ank"/>
    <property type="match status" value="1"/>
</dbReference>
<dbReference type="Pfam" id="PF12796">
    <property type="entry name" value="Ank_2"/>
    <property type="match status" value="1"/>
</dbReference>
<feature type="region of interest" description="Disordered" evidence="2">
    <location>
        <begin position="315"/>
        <end position="405"/>
    </location>
</feature>
<feature type="domain" description="PGG" evidence="3">
    <location>
        <begin position="284"/>
        <end position="320"/>
    </location>
</feature>
<dbReference type="Pfam" id="PF13962">
    <property type="entry name" value="PGG"/>
    <property type="match status" value="1"/>
</dbReference>
<evidence type="ECO:0000259" key="3">
    <source>
        <dbReference type="Pfam" id="PF13962"/>
    </source>
</evidence>
<protein>
    <recommendedName>
        <fullName evidence="3">PGG domain-containing protein</fullName>
    </recommendedName>
</protein>
<dbReference type="PROSITE" id="PS50297">
    <property type="entry name" value="ANK_REP_REGION"/>
    <property type="match status" value="1"/>
</dbReference>
<dbReference type="SUPFAM" id="SSF48403">
    <property type="entry name" value="Ankyrin repeat"/>
    <property type="match status" value="1"/>
</dbReference>
<evidence type="ECO:0000313" key="4">
    <source>
        <dbReference type="EMBL" id="GKU87080.1"/>
    </source>
</evidence>
<dbReference type="Gene3D" id="1.25.40.20">
    <property type="entry name" value="Ankyrin repeat-containing domain"/>
    <property type="match status" value="1"/>
</dbReference>
<feature type="compositionally biased region" description="Low complexity" evidence="2">
    <location>
        <begin position="343"/>
        <end position="357"/>
    </location>
</feature>